<evidence type="ECO:0000313" key="11">
    <source>
        <dbReference type="EMBL" id="KFI72544.1"/>
    </source>
</evidence>
<evidence type="ECO:0000313" key="12">
    <source>
        <dbReference type="Proteomes" id="UP000029014"/>
    </source>
</evidence>
<dbReference type="PANTHER" id="PTHR11059">
    <property type="entry name" value="DNA REPAIR PROTEIN RECN"/>
    <property type="match status" value="1"/>
</dbReference>
<dbReference type="InterPro" id="IPR027417">
    <property type="entry name" value="P-loop_NTPase"/>
</dbReference>
<evidence type="ECO:0000256" key="3">
    <source>
        <dbReference type="ARBA" id="ARBA00021315"/>
    </source>
</evidence>
<dbReference type="CDD" id="cd03241">
    <property type="entry name" value="ABC_RecN"/>
    <property type="match status" value="1"/>
</dbReference>
<comment type="caution">
    <text evidence="11">The sequence shown here is derived from an EMBL/GenBank/DDBJ whole genome shotgun (WGS) entry which is preliminary data.</text>
</comment>
<feature type="domain" description="RecF/RecN/SMC N-terminal" evidence="10">
    <location>
        <begin position="2"/>
        <end position="526"/>
    </location>
</feature>
<dbReference type="Proteomes" id="UP000029014">
    <property type="component" value="Unassembled WGS sequence"/>
</dbReference>
<keyword evidence="7 9" id="KW-0234">DNA repair</keyword>
<dbReference type="GO" id="GO:0009432">
    <property type="term" value="P:SOS response"/>
    <property type="evidence" value="ECO:0007669"/>
    <property type="project" value="TreeGrafter"/>
</dbReference>
<evidence type="ECO:0000259" key="10">
    <source>
        <dbReference type="Pfam" id="PF02463"/>
    </source>
</evidence>
<dbReference type="GO" id="GO:0006281">
    <property type="term" value="P:DNA repair"/>
    <property type="evidence" value="ECO:0007669"/>
    <property type="project" value="UniProtKB-KW"/>
</dbReference>
<dbReference type="InterPro" id="IPR004604">
    <property type="entry name" value="DNA_recomb/repair_RecN"/>
</dbReference>
<dbReference type="Pfam" id="PF02463">
    <property type="entry name" value="SMC_N"/>
    <property type="match status" value="1"/>
</dbReference>
<gene>
    <name evidence="11" type="ORF">BMIN_0441</name>
</gene>
<dbReference type="GO" id="GO:0005524">
    <property type="term" value="F:ATP binding"/>
    <property type="evidence" value="ECO:0007669"/>
    <property type="project" value="UniProtKB-KW"/>
</dbReference>
<evidence type="ECO:0000256" key="9">
    <source>
        <dbReference type="PIRNR" id="PIRNR003128"/>
    </source>
</evidence>
<dbReference type="SUPFAM" id="SSF52540">
    <property type="entry name" value="P-loop containing nucleoside triphosphate hydrolases"/>
    <property type="match status" value="1"/>
</dbReference>
<dbReference type="RefSeq" id="WP_022860567.1">
    <property type="nucleotide sequence ID" value="NZ_JGZD01000009.1"/>
</dbReference>
<dbReference type="GO" id="GO:0043590">
    <property type="term" value="C:bacterial nucleoid"/>
    <property type="evidence" value="ECO:0007669"/>
    <property type="project" value="TreeGrafter"/>
</dbReference>
<evidence type="ECO:0000256" key="1">
    <source>
        <dbReference type="ARBA" id="ARBA00003618"/>
    </source>
</evidence>
<evidence type="ECO:0000256" key="7">
    <source>
        <dbReference type="ARBA" id="ARBA00023204"/>
    </source>
</evidence>
<evidence type="ECO:0000256" key="2">
    <source>
        <dbReference type="ARBA" id="ARBA00009441"/>
    </source>
</evidence>
<dbReference type="InterPro" id="IPR003395">
    <property type="entry name" value="RecF/RecN/SMC_N"/>
</dbReference>
<keyword evidence="6" id="KW-0067">ATP-binding</keyword>
<comment type="similarity">
    <text evidence="2 9">Belongs to the RecN family.</text>
</comment>
<accession>A0A087BNE4</accession>
<evidence type="ECO:0000256" key="4">
    <source>
        <dbReference type="ARBA" id="ARBA00022741"/>
    </source>
</evidence>
<evidence type="ECO:0000256" key="6">
    <source>
        <dbReference type="ARBA" id="ARBA00022840"/>
    </source>
</evidence>
<evidence type="ECO:0000256" key="8">
    <source>
        <dbReference type="ARBA" id="ARBA00033408"/>
    </source>
</evidence>
<keyword evidence="5 9" id="KW-0227">DNA damage</keyword>
<dbReference type="STRING" id="1693.BMIN_0441"/>
<dbReference type="PANTHER" id="PTHR11059:SF0">
    <property type="entry name" value="DNA REPAIR PROTEIN RECN"/>
    <property type="match status" value="1"/>
</dbReference>
<dbReference type="GO" id="GO:0006310">
    <property type="term" value="P:DNA recombination"/>
    <property type="evidence" value="ECO:0007669"/>
    <property type="project" value="InterPro"/>
</dbReference>
<dbReference type="PIRSF" id="PIRSF003128">
    <property type="entry name" value="RecN"/>
    <property type="match status" value="1"/>
</dbReference>
<dbReference type="AlphaFoldDB" id="A0A087BNE4"/>
<proteinExistence type="inferred from homology"/>
<evidence type="ECO:0000256" key="5">
    <source>
        <dbReference type="ARBA" id="ARBA00022763"/>
    </source>
</evidence>
<reference evidence="11 12" key="1">
    <citation type="submission" date="2014-03" db="EMBL/GenBank/DDBJ databases">
        <title>Genomics of Bifidobacteria.</title>
        <authorList>
            <person name="Ventura M."/>
            <person name="Milani C."/>
            <person name="Lugli G.A."/>
        </authorList>
    </citation>
    <scope>NUCLEOTIDE SEQUENCE [LARGE SCALE GENOMIC DNA]</scope>
    <source>
        <strain evidence="11 12">LMG 11592</strain>
    </source>
</reference>
<dbReference type="EMBL" id="JGZD01000009">
    <property type="protein sequence ID" value="KFI72544.1"/>
    <property type="molecule type" value="Genomic_DNA"/>
</dbReference>
<dbReference type="Gene3D" id="3.40.50.300">
    <property type="entry name" value="P-loop containing nucleotide triphosphate hydrolases"/>
    <property type="match status" value="2"/>
</dbReference>
<protein>
    <recommendedName>
        <fullName evidence="3 9">DNA repair protein RecN</fullName>
    </recommendedName>
    <alternativeName>
        <fullName evidence="8 9">Recombination protein N</fullName>
    </alternativeName>
</protein>
<keyword evidence="12" id="KW-1185">Reference proteome</keyword>
<comment type="function">
    <text evidence="1 9">May be involved in recombinational repair of damaged DNA.</text>
</comment>
<dbReference type="eggNOG" id="COG0497">
    <property type="taxonomic scope" value="Bacteria"/>
</dbReference>
<organism evidence="11 12">
    <name type="scientific">Bifidobacterium minimum</name>
    <dbReference type="NCBI Taxonomy" id="1693"/>
    <lineage>
        <taxon>Bacteria</taxon>
        <taxon>Bacillati</taxon>
        <taxon>Actinomycetota</taxon>
        <taxon>Actinomycetes</taxon>
        <taxon>Bifidobacteriales</taxon>
        <taxon>Bifidobacteriaceae</taxon>
        <taxon>Bifidobacterium</taxon>
    </lineage>
</organism>
<dbReference type="NCBIfam" id="TIGR00634">
    <property type="entry name" value="recN"/>
    <property type="match status" value="1"/>
</dbReference>
<keyword evidence="4" id="KW-0547">Nucleotide-binding</keyword>
<sequence>MLEELEVRGLGPIRSAVINPGPRMTVVTGETGAGKSMLLDAIRLISGGRVDSARIAGTGTQECWAQGVFRVAQDSPACDEAAEAGVDVEDGELFLTRAVPASGRSRSMLCGRTVPRNVLAQVSRSLVVIHGQSDQLRIASPARQREFLDSVGVDDAVCSAYATAWSEFQRVDERLARLQGEQAENRQRADYLRDCLARIDAVDPAPDEYGELRDKRSRIEHAAAIAQGVSEALGVLDPSQLGEEGSGVVDLIGRSVQSLRGIHVAEPFADLADRLENVSQEISDVVFALSDAGAVMDGEMDLDAINSRIHELDDLLRRWGPTIADVLAWRDHARLELEDVDASPEQVDLLRRERQDLLDKAWKTAEALSGERAKAGEALSRMVDQELGSLAMSGSHLEIRVTRRTDPGLLDANGGDDVEFLFTPYPGADALPLGSSASGGELSRLMLALELSAVSYRAAERQGRDAVPSHDRCTYIFDEVDAGVGGRAAVELGRRLARLAREEQVIVVTHLAQVASWADDQIVVSKRVDPDAESVDTVVRPVTGDSRIAEIARMLSGDQSQASMDHARQLLHSSVLG</sequence>
<name>A0A087BNE4_9BIFI</name>